<dbReference type="InterPro" id="IPR031604">
    <property type="entry name" value="Ferredoxin_N"/>
</dbReference>
<dbReference type="InterPro" id="IPR017900">
    <property type="entry name" value="4Fe4S_Fe_S_CS"/>
</dbReference>
<dbReference type="GO" id="GO:0046872">
    <property type="term" value="F:metal ion binding"/>
    <property type="evidence" value="ECO:0007669"/>
    <property type="project" value="UniProtKB-KW"/>
</dbReference>
<dbReference type="GO" id="GO:0016491">
    <property type="term" value="F:oxidoreductase activity"/>
    <property type="evidence" value="ECO:0007669"/>
    <property type="project" value="UniProtKB-ARBA"/>
</dbReference>
<feature type="region of interest" description="Disordered" evidence="5">
    <location>
        <begin position="119"/>
        <end position="148"/>
    </location>
</feature>
<evidence type="ECO:0000256" key="3">
    <source>
        <dbReference type="ARBA" id="ARBA00023004"/>
    </source>
</evidence>
<feature type="domain" description="4Fe-4S ferredoxin-type" evidence="6">
    <location>
        <begin position="240"/>
        <end position="269"/>
    </location>
</feature>
<dbReference type="EMBL" id="FORO01000006">
    <property type="protein sequence ID" value="SFI82869.1"/>
    <property type="molecule type" value="Genomic_DNA"/>
</dbReference>
<dbReference type="PROSITE" id="PS51379">
    <property type="entry name" value="4FE4S_FER_2"/>
    <property type="match status" value="2"/>
</dbReference>
<evidence type="ECO:0000256" key="1">
    <source>
        <dbReference type="ARBA" id="ARBA00022485"/>
    </source>
</evidence>
<evidence type="ECO:0000313" key="8">
    <source>
        <dbReference type="Proteomes" id="UP000182829"/>
    </source>
</evidence>
<dbReference type="CDD" id="cd10551">
    <property type="entry name" value="PsrB"/>
    <property type="match status" value="1"/>
</dbReference>
<reference evidence="7 8" key="1">
    <citation type="submission" date="2016-10" db="EMBL/GenBank/DDBJ databases">
        <authorList>
            <person name="de Groot N.N."/>
        </authorList>
    </citation>
    <scope>NUCLEOTIDE SEQUENCE [LARGE SCALE GENOMIC DNA]</scope>
    <source>
        <strain evidence="7 8">SP2</strain>
    </source>
</reference>
<dbReference type="PANTHER" id="PTHR43177">
    <property type="entry name" value="PROTEIN NRFC"/>
    <property type="match status" value="1"/>
</dbReference>
<dbReference type="GeneID" id="14207430"/>
<dbReference type="OMA" id="LERCDGC"/>
<name>A0A1I3LDM5_9EURY</name>
<dbReference type="RefSeq" id="WP_005580082.1">
    <property type="nucleotide sequence ID" value="NZ_FORO01000006.1"/>
</dbReference>
<dbReference type="InterPro" id="IPR050954">
    <property type="entry name" value="ET_IronSulfur_Cluster-Binding"/>
</dbReference>
<protein>
    <submittedName>
        <fullName evidence="7">Prokaryotic molybdopterin-containing oxidoreductase family, iron-sulfur binding subunit</fullName>
    </submittedName>
</protein>
<proteinExistence type="predicted"/>
<evidence type="ECO:0000256" key="4">
    <source>
        <dbReference type="ARBA" id="ARBA00023014"/>
    </source>
</evidence>
<evidence type="ECO:0000256" key="5">
    <source>
        <dbReference type="SAM" id="MobiDB-lite"/>
    </source>
</evidence>
<keyword evidence="2" id="KW-0479">Metal-binding</keyword>
<feature type="region of interest" description="Disordered" evidence="5">
    <location>
        <begin position="77"/>
        <end position="102"/>
    </location>
</feature>
<keyword evidence="4" id="KW-0411">Iron-sulfur</keyword>
<dbReference type="AlphaFoldDB" id="A0A1I3LDM5"/>
<evidence type="ECO:0000256" key="2">
    <source>
        <dbReference type="ARBA" id="ARBA00022723"/>
    </source>
</evidence>
<evidence type="ECO:0000313" key="7">
    <source>
        <dbReference type="EMBL" id="SFI82869.1"/>
    </source>
</evidence>
<feature type="compositionally biased region" description="Basic and acidic residues" evidence="5">
    <location>
        <begin position="92"/>
        <end position="102"/>
    </location>
</feature>
<dbReference type="Pfam" id="PF16947">
    <property type="entry name" value="Ferredoxin_N"/>
    <property type="match status" value="1"/>
</dbReference>
<dbReference type="Proteomes" id="UP000182829">
    <property type="component" value="Unassembled WGS sequence"/>
</dbReference>
<dbReference type="PROSITE" id="PS00198">
    <property type="entry name" value="4FE4S_FER_1"/>
    <property type="match status" value="1"/>
</dbReference>
<dbReference type="Gene3D" id="3.30.70.20">
    <property type="match status" value="2"/>
</dbReference>
<feature type="domain" description="4Fe-4S ferredoxin-type" evidence="6">
    <location>
        <begin position="152"/>
        <end position="182"/>
    </location>
</feature>
<sequence>MSTDDESFHPLGSEWEGDLESMLDDTEYDTDLGMEMAKDAFRVTKGELSEAEFHEKYHDDVMEEFGEDERPTKAAYEEAQAAEDGTASRMLSKFEGDGEESRRGAMKKMGAGAAAVGLGAWGTVDDGPTEPDPEPSAAAAQDEAEEDEGVQWGMAIDLERCDGCLTCVTGCARENQLDSGVNWMYVLEYDDPSASGEGSELARNAGGAANRLVRPCQHCTDAPCEKVCPTTARHTRDKDGLVLTDYDVCIGCRYCQVACPYGVNYFQWDEPDVPADAIEEYHQERDMGDHMTDDRGRWVDSRAPRGVMSKCTMCPTRQDGQMGESHVGTTACEEVCPTGAIQFGNMNDPDSDPRKYEDNPARGRTLWRINPPSAADFEADLDGVDDDLDSVLEATDLEEEELTLLKAVEIVSEDELYDGDDDDLHSHDLDYHEHAFREALEALADHGLDHDSEEVLVELGLADESDDDEEFDGPDEDAAQITLESFTGSPDSNFQLLEEYGTNPNVVYMGQQPGPNAEQTEPTGTGVPYERLSYETVTEDQIDLVDNRKDVLDEDTVDGGLFS</sequence>
<evidence type="ECO:0000259" key="6">
    <source>
        <dbReference type="PROSITE" id="PS51379"/>
    </source>
</evidence>
<dbReference type="Pfam" id="PF13247">
    <property type="entry name" value="Fer4_11"/>
    <property type="match status" value="1"/>
</dbReference>
<dbReference type="OrthoDB" id="2837at2157"/>
<organism evidence="7 8">
    <name type="scientific">Natronobacterium gregoryi</name>
    <dbReference type="NCBI Taxonomy" id="44930"/>
    <lineage>
        <taxon>Archaea</taxon>
        <taxon>Methanobacteriati</taxon>
        <taxon>Methanobacteriota</taxon>
        <taxon>Stenosarchaea group</taxon>
        <taxon>Halobacteria</taxon>
        <taxon>Halobacteriales</taxon>
        <taxon>Natrialbaceae</taxon>
        <taxon>Natronobacterium</taxon>
    </lineage>
</organism>
<dbReference type="GO" id="GO:0051539">
    <property type="term" value="F:4 iron, 4 sulfur cluster binding"/>
    <property type="evidence" value="ECO:0007669"/>
    <property type="project" value="UniProtKB-KW"/>
</dbReference>
<feature type="region of interest" description="Disordered" evidence="5">
    <location>
        <begin position="1"/>
        <end position="23"/>
    </location>
</feature>
<dbReference type="PANTHER" id="PTHR43177:SF3">
    <property type="entry name" value="PROTEIN NRFC HOMOLOG"/>
    <property type="match status" value="1"/>
</dbReference>
<dbReference type="InterPro" id="IPR017896">
    <property type="entry name" value="4Fe4S_Fe-S-bd"/>
</dbReference>
<keyword evidence="1" id="KW-0004">4Fe-4S</keyword>
<gene>
    <name evidence="7" type="ORF">SAMN05443661_106119</name>
</gene>
<keyword evidence="3" id="KW-0408">Iron</keyword>
<accession>A0A1I3LDM5</accession>
<dbReference type="SUPFAM" id="SSF54862">
    <property type="entry name" value="4Fe-4S ferredoxins"/>
    <property type="match status" value="1"/>
</dbReference>